<comment type="catalytic activity">
    <reaction evidence="9">
        <text>a lipid X + a UDP-2-N,3-O-bis[(3R)-3-hydroxyacyl]-alpha-D-glucosamine = a lipid A disaccharide + UDP + H(+)</text>
        <dbReference type="Rhea" id="RHEA:67828"/>
        <dbReference type="ChEBI" id="CHEBI:15378"/>
        <dbReference type="ChEBI" id="CHEBI:58223"/>
        <dbReference type="ChEBI" id="CHEBI:137748"/>
        <dbReference type="ChEBI" id="CHEBI:176338"/>
        <dbReference type="ChEBI" id="CHEBI:176343"/>
        <dbReference type="EC" id="2.4.1.182"/>
    </reaction>
</comment>
<evidence type="ECO:0000256" key="5">
    <source>
        <dbReference type="ARBA" id="ARBA00022556"/>
    </source>
</evidence>
<evidence type="ECO:0000256" key="4">
    <source>
        <dbReference type="ARBA" id="ARBA00022516"/>
    </source>
</evidence>
<dbReference type="GO" id="GO:0009245">
    <property type="term" value="P:lipid A biosynthetic process"/>
    <property type="evidence" value="ECO:0007669"/>
    <property type="project" value="UniProtKB-UniRule"/>
</dbReference>
<evidence type="ECO:0000313" key="11">
    <source>
        <dbReference type="EMBL" id="HIZ14424.1"/>
    </source>
</evidence>
<dbReference type="GO" id="GO:0005543">
    <property type="term" value="F:phospholipid binding"/>
    <property type="evidence" value="ECO:0007669"/>
    <property type="project" value="TreeGrafter"/>
</dbReference>
<dbReference type="PANTHER" id="PTHR30372:SF4">
    <property type="entry name" value="LIPID-A-DISACCHARIDE SYNTHASE, MITOCHONDRIAL-RELATED"/>
    <property type="match status" value="1"/>
</dbReference>
<keyword evidence="7 11" id="KW-0808">Transferase</keyword>
<dbReference type="NCBIfam" id="TIGR00215">
    <property type="entry name" value="lpxB"/>
    <property type="match status" value="1"/>
</dbReference>
<evidence type="ECO:0000256" key="1">
    <source>
        <dbReference type="ARBA" id="ARBA00002056"/>
    </source>
</evidence>
<evidence type="ECO:0000256" key="2">
    <source>
        <dbReference type="ARBA" id="ARBA00012687"/>
    </source>
</evidence>
<dbReference type="AlphaFoldDB" id="A0A9D2DCN7"/>
<dbReference type="GO" id="GO:0008915">
    <property type="term" value="F:lipid-A-disaccharide synthase activity"/>
    <property type="evidence" value="ECO:0007669"/>
    <property type="project" value="UniProtKB-UniRule"/>
</dbReference>
<evidence type="ECO:0000256" key="7">
    <source>
        <dbReference type="ARBA" id="ARBA00022679"/>
    </source>
</evidence>
<evidence type="ECO:0000256" key="10">
    <source>
        <dbReference type="NCBIfam" id="TIGR00215"/>
    </source>
</evidence>
<dbReference type="GO" id="GO:0016020">
    <property type="term" value="C:membrane"/>
    <property type="evidence" value="ECO:0007669"/>
    <property type="project" value="GOC"/>
</dbReference>
<reference evidence="11" key="2">
    <citation type="submission" date="2021-04" db="EMBL/GenBank/DDBJ databases">
        <authorList>
            <person name="Gilroy R."/>
        </authorList>
    </citation>
    <scope>NUCLEOTIDE SEQUENCE</scope>
    <source>
        <strain evidence="11">ChiHjej11B10-19426</strain>
    </source>
</reference>
<evidence type="ECO:0000256" key="9">
    <source>
        <dbReference type="ARBA" id="ARBA00048975"/>
    </source>
</evidence>
<keyword evidence="8" id="KW-0443">Lipid metabolism</keyword>
<protein>
    <recommendedName>
        <fullName evidence="3 10">Lipid-A-disaccharide synthase</fullName>
        <ecNumber evidence="2 10">2.4.1.182</ecNumber>
    </recommendedName>
</protein>
<dbReference type="Proteomes" id="UP000824014">
    <property type="component" value="Unassembled WGS sequence"/>
</dbReference>
<comment type="function">
    <text evidence="1">Condensation of UDP-2,3-diacylglucosamine and 2,3-diacylglucosamine-1-phosphate to form lipid A disaccharide, a precursor of lipid A, a phosphorylated glycolipid that anchors the lipopolysaccharide to the outer membrane of the cell.</text>
</comment>
<proteinExistence type="predicted"/>
<keyword evidence="6 11" id="KW-0328">Glycosyltransferase</keyword>
<evidence type="ECO:0000256" key="6">
    <source>
        <dbReference type="ARBA" id="ARBA00022676"/>
    </source>
</evidence>
<organism evidence="11 12">
    <name type="scientific">Candidatus Tidjanibacter faecipullorum</name>
    <dbReference type="NCBI Taxonomy" id="2838766"/>
    <lineage>
        <taxon>Bacteria</taxon>
        <taxon>Pseudomonadati</taxon>
        <taxon>Bacteroidota</taxon>
        <taxon>Bacteroidia</taxon>
        <taxon>Bacteroidales</taxon>
        <taxon>Rikenellaceae</taxon>
        <taxon>Tidjanibacter</taxon>
    </lineage>
</organism>
<dbReference type="Pfam" id="PF02684">
    <property type="entry name" value="LpxB"/>
    <property type="match status" value="1"/>
</dbReference>
<dbReference type="InterPro" id="IPR003835">
    <property type="entry name" value="Glyco_trans_19"/>
</dbReference>
<dbReference type="SUPFAM" id="SSF53756">
    <property type="entry name" value="UDP-Glycosyltransferase/glycogen phosphorylase"/>
    <property type="match status" value="1"/>
</dbReference>
<keyword evidence="4" id="KW-0444">Lipid biosynthesis</keyword>
<name>A0A9D2DCN7_9BACT</name>
<evidence type="ECO:0000313" key="12">
    <source>
        <dbReference type="Proteomes" id="UP000824014"/>
    </source>
</evidence>
<keyword evidence="5" id="KW-0441">Lipid A biosynthesis</keyword>
<accession>A0A9D2DCN7</accession>
<dbReference type="EMBL" id="DXCC01000003">
    <property type="protein sequence ID" value="HIZ14424.1"/>
    <property type="molecule type" value="Genomic_DNA"/>
</dbReference>
<comment type="caution">
    <text evidence="11">The sequence shown here is derived from an EMBL/GenBank/DDBJ whole genome shotgun (WGS) entry which is preliminary data.</text>
</comment>
<dbReference type="PANTHER" id="PTHR30372">
    <property type="entry name" value="LIPID-A-DISACCHARIDE SYNTHASE"/>
    <property type="match status" value="1"/>
</dbReference>
<evidence type="ECO:0000256" key="3">
    <source>
        <dbReference type="ARBA" id="ARBA00020902"/>
    </source>
</evidence>
<evidence type="ECO:0000256" key="8">
    <source>
        <dbReference type="ARBA" id="ARBA00023098"/>
    </source>
</evidence>
<dbReference type="EC" id="2.4.1.182" evidence="2 10"/>
<reference evidence="11" key="1">
    <citation type="journal article" date="2021" name="PeerJ">
        <title>Extensive microbial diversity within the chicken gut microbiome revealed by metagenomics and culture.</title>
        <authorList>
            <person name="Gilroy R."/>
            <person name="Ravi A."/>
            <person name="Getino M."/>
            <person name="Pursley I."/>
            <person name="Horton D.L."/>
            <person name="Alikhan N.F."/>
            <person name="Baker D."/>
            <person name="Gharbi K."/>
            <person name="Hall N."/>
            <person name="Watson M."/>
            <person name="Adriaenssens E.M."/>
            <person name="Foster-Nyarko E."/>
            <person name="Jarju S."/>
            <person name="Secka A."/>
            <person name="Antonio M."/>
            <person name="Oren A."/>
            <person name="Chaudhuri R.R."/>
            <person name="La Ragione R."/>
            <person name="Hildebrand F."/>
            <person name="Pallen M.J."/>
        </authorList>
    </citation>
    <scope>NUCLEOTIDE SEQUENCE</scope>
    <source>
        <strain evidence="11">ChiHjej11B10-19426</strain>
    </source>
</reference>
<gene>
    <name evidence="11" type="primary">lpxB</name>
    <name evidence="11" type="ORF">H9816_00705</name>
</gene>
<sequence>MKYYLIAGEASGDLHGANLMKGLLKSDPQAEFRFWGGDRMAAVGGRQGLAKHYRDASFFGIGEIVRNLRTVLSQIEECKRDVAAYAPDVLILIDYPGFNFRMARFAHESGLCKVFYYISPKVWAWKERRVKRIRQWVDQLFIIFPFEIDYFAKRGIRAIYEGNPLMDAIAERCAAMPSREEFLRANGLEDRPTIALLAGSRRSEVRNNLPFMVELAGRMPDFQFVLAAVSWLDRSLYDQLLAGSAIRVVCDKTYEALRYADAAVVTSGTATLETALIGTPEVVCYKTDALTVAAGRMLLKIPYISLVNLVMNREVVRELIQNDMTVENAESELRAILPGGARHDRMEADYARLREVIGGAGASDRFAARMVAILRGEEPTDRQQRNER</sequence>